<keyword evidence="2" id="KW-0315">Glutamine amidotransferase</keyword>
<dbReference type="Pfam" id="PF00117">
    <property type="entry name" value="GATase"/>
    <property type="match status" value="1"/>
</dbReference>
<feature type="domain" description="Glutamine amidotransferase" evidence="1">
    <location>
        <begin position="30"/>
        <end position="187"/>
    </location>
</feature>
<dbReference type="InterPro" id="IPR044992">
    <property type="entry name" value="ChyE-like"/>
</dbReference>
<dbReference type="EMBL" id="NPEV01000009">
    <property type="protein sequence ID" value="RAI28550.1"/>
    <property type="molecule type" value="Genomic_DNA"/>
</dbReference>
<reference evidence="2 3" key="1">
    <citation type="submission" date="2017-07" db="EMBL/GenBank/DDBJ databases">
        <title>Draft Genome Sequences of Select Purple Nonsulfur Bacteria.</title>
        <authorList>
            <person name="Lasarre B."/>
            <person name="Mckinlay J.B."/>
        </authorList>
    </citation>
    <scope>NUCLEOTIDE SEQUENCE [LARGE SCALE GENOMIC DNA]</scope>
    <source>
        <strain evidence="2 3">DSM 11290</strain>
    </source>
</reference>
<keyword evidence="3" id="KW-1185">Reference proteome</keyword>
<protein>
    <submittedName>
        <fullName evidence="2">Glutamine amidotransferase</fullName>
    </submittedName>
</protein>
<dbReference type="AlphaFoldDB" id="A0A327JQ12"/>
<dbReference type="Proteomes" id="UP000249299">
    <property type="component" value="Unassembled WGS sequence"/>
</dbReference>
<name>A0A327JQ12_9HYPH</name>
<accession>A0A327JQ12</accession>
<dbReference type="PANTHER" id="PTHR42695:SF5">
    <property type="entry name" value="GLUTAMINE AMIDOTRANSFERASE YLR126C-RELATED"/>
    <property type="match status" value="1"/>
</dbReference>
<evidence type="ECO:0000313" key="2">
    <source>
        <dbReference type="EMBL" id="RAI28550.1"/>
    </source>
</evidence>
<proteinExistence type="predicted"/>
<dbReference type="InterPro" id="IPR029062">
    <property type="entry name" value="Class_I_gatase-like"/>
</dbReference>
<dbReference type="NCBIfam" id="NF005072">
    <property type="entry name" value="PRK06490.1"/>
    <property type="match status" value="1"/>
</dbReference>
<comment type="caution">
    <text evidence="2">The sequence shown here is derived from an EMBL/GenBank/DDBJ whole genome shotgun (WGS) entry which is preliminary data.</text>
</comment>
<organism evidence="2 3">
    <name type="scientific">Rhodobium orientis</name>
    <dbReference type="NCBI Taxonomy" id="34017"/>
    <lineage>
        <taxon>Bacteria</taxon>
        <taxon>Pseudomonadati</taxon>
        <taxon>Pseudomonadota</taxon>
        <taxon>Alphaproteobacteria</taxon>
        <taxon>Hyphomicrobiales</taxon>
        <taxon>Rhodobiaceae</taxon>
        <taxon>Rhodobium</taxon>
    </lineage>
</organism>
<evidence type="ECO:0000259" key="1">
    <source>
        <dbReference type="Pfam" id="PF00117"/>
    </source>
</evidence>
<gene>
    <name evidence="2" type="ORF">CH339_06330</name>
</gene>
<dbReference type="CDD" id="cd01741">
    <property type="entry name" value="GATase1_1"/>
    <property type="match status" value="1"/>
</dbReference>
<dbReference type="SUPFAM" id="SSF52317">
    <property type="entry name" value="Class I glutamine amidotransferase-like"/>
    <property type="match status" value="1"/>
</dbReference>
<dbReference type="GO" id="GO:0005829">
    <property type="term" value="C:cytosol"/>
    <property type="evidence" value="ECO:0007669"/>
    <property type="project" value="TreeGrafter"/>
</dbReference>
<sequence>MHRIDGRGERPQRVLIVLHQENSTPGRVGQSLVRRGFTLDIRRPRFGDPLPTTMAEHAGAVIFGGPMSANDTDAFVHREIDWTGVPLSEGAPFLGICLGAQMLVRHIGGKVEPHTESCAEIGYYPIRPTEAGKALFSWPKKVYQWHREGFDLPREATLLAEGDLFPNQAFRVGAAAYGIQFHPELTLAMMHRWTVKGAERMKLPCAQNRNDHFAGRAVYDAPLRAWLEKFLDLWIGRADAPAPATAKAPASAKASAE</sequence>
<dbReference type="PROSITE" id="PS51273">
    <property type="entry name" value="GATASE_TYPE_1"/>
    <property type="match status" value="1"/>
</dbReference>
<keyword evidence="2" id="KW-0808">Transferase</keyword>
<dbReference type="InterPro" id="IPR017926">
    <property type="entry name" value="GATASE"/>
</dbReference>
<dbReference type="Gene3D" id="3.40.50.880">
    <property type="match status" value="1"/>
</dbReference>
<dbReference type="PANTHER" id="PTHR42695">
    <property type="entry name" value="GLUTAMINE AMIDOTRANSFERASE YLR126C-RELATED"/>
    <property type="match status" value="1"/>
</dbReference>
<dbReference type="GO" id="GO:0016740">
    <property type="term" value="F:transferase activity"/>
    <property type="evidence" value="ECO:0007669"/>
    <property type="project" value="UniProtKB-KW"/>
</dbReference>
<evidence type="ECO:0000313" key="3">
    <source>
        <dbReference type="Proteomes" id="UP000249299"/>
    </source>
</evidence>
<dbReference type="OrthoDB" id="9813383at2"/>